<keyword evidence="2" id="KW-0812">Transmembrane</keyword>
<feature type="transmembrane region" description="Helical" evidence="2">
    <location>
        <begin position="95"/>
        <end position="115"/>
    </location>
</feature>
<comment type="caution">
    <text evidence="3">The sequence shown here is derived from an EMBL/GenBank/DDBJ whole genome shotgun (WGS) entry which is preliminary data.</text>
</comment>
<feature type="transmembrane region" description="Helical" evidence="2">
    <location>
        <begin position="36"/>
        <end position="61"/>
    </location>
</feature>
<proteinExistence type="predicted"/>
<dbReference type="EMBL" id="JBBDGN010000001">
    <property type="protein sequence ID" value="MEJ1090583.1"/>
    <property type="molecule type" value="Genomic_DNA"/>
</dbReference>
<feature type="transmembrane region" description="Helical" evidence="2">
    <location>
        <begin position="68"/>
        <end position="89"/>
    </location>
</feature>
<evidence type="ECO:0000313" key="3">
    <source>
        <dbReference type="EMBL" id="MEJ1090583.1"/>
    </source>
</evidence>
<protein>
    <submittedName>
        <fullName evidence="3">Acyl-CoA synthetase</fullName>
    </submittedName>
</protein>
<sequence length="224" mass="22956">MPAPSRPFTARNVQFARAVLAAVAALMVTFSPDHSAAVGLSVFGGFAIVTAVVLGLAAGLVYPSGRRWPAVLMAAIALAAGMAGSVPSWRTEDLFFVLVISWALLSGLVELLAGIRHRREEGARDAITIGALTIELGVALLLIPSGFVQPYVIEKAGSFELTGIILGVGIFGGYAAIVAVFLGIAALTPRATAAASSTVADADNPTDPVTQSDRVTDADRGGRA</sequence>
<evidence type="ECO:0000256" key="1">
    <source>
        <dbReference type="SAM" id="MobiDB-lite"/>
    </source>
</evidence>
<keyword evidence="2" id="KW-1133">Transmembrane helix</keyword>
<organism evidence="3 4">
    <name type="scientific">Microbacterium istanbulense</name>
    <dbReference type="NCBI Taxonomy" id="3122049"/>
    <lineage>
        <taxon>Bacteria</taxon>
        <taxon>Bacillati</taxon>
        <taxon>Actinomycetota</taxon>
        <taxon>Actinomycetes</taxon>
        <taxon>Micrococcales</taxon>
        <taxon>Microbacteriaceae</taxon>
        <taxon>Microbacterium</taxon>
    </lineage>
</organism>
<keyword evidence="2" id="KW-0472">Membrane</keyword>
<evidence type="ECO:0000313" key="4">
    <source>
        <dbReference type="Proteomes" id="UP001366085"/>
    </source>
</evidence>
<feature type="transmembrane region" description="Helical" evidence="2">
    <location>
        <begin position="12"/>
        <end position="30"/>
    </location>
</feature>
<keyword evidence="4" id="KW-1185">Reference proteome</keyword>
<evidence type="ECO:0000256" key="2">
    <source>
        <dbReference type="SAM" id="Phobius"/>
    </source>
</evidence>
<accession>A0ABU8LGW9</accession>
<feature type="compositionally biased region" description="Basic and acidic residues" evidence="1">
    <location>
        <begin position="214"/>
        <end position="224"/>
    </location>
</feature>
<gene>
    <name evidence="3" type="ORF">WDU93_02665</name>
</gene>
<dbReference type="RefSeq" id="WP_337317090.1">
    <property type="nucleotide sequence ID" value="NZ_JBBDGN010000001.1"/>
</dbReference>
<feature type="transmembrane region" description="Helical" evidence="2">
    <location>
        <begin position="127"/>
        <end position="152"/>
    </location>
</feature>
<name>A0ABU8LGW9_9MICO</name>
<reference evidence="3 4" key="1">
    <citation type="submission" date="2024-02" db="EMBL/GenBank/DDBJ databases">
        <authorList>
            <person name="Saticioglu I.B."/>
        </authorList>
    </citation>
    <scope>NUCLEOTIDE SEQUENCE [LARGE SCALE GENOMIC DNA]</scope>
    <source>
        <strain evidence="3 4">Mu-43</strain>
    </source>
</reference>
<feature type="region of interest" description="Disordered" evidence="1">
    <location>
        <begin position="197"/>
        <end position="224"/>
    </location>
</feature>
<feature type="transmembrane region" description="Helical" evidence="2">
    <location>
        <begin position="164"/>
        <end position="187"/>
    </location>
</feature>
<dbReference type="Proteomes" id="UP001366085">
    <property type="component" value="Unassembled WGS sequence"/>
</dbReference>